<evidence type="ECO:0000313" key="2">
    <source>
        <dbReference type="EMBL" id="KAK0134210.1"/>
    </source>
</evidence>
<accession>A0AA47NR02</accession>
<feature type="chain" id="PRO_5041285572" description="Secreted protein" evidence="1">
    <location>
        <begin position="20"/>
        <end position="127"/>
    </location>
</feature>
<proteinExistence type="predicted"/>
<comment type="caution">
    <text evidence="2">The sequence shown here is derived from an EMBL/GenBank/DDBJ whole genome shotgun (WGS) entry which is preliminary data.</text>
</comment>
<evidence type="ECO:0008006" key="4">
    <source>
        <dbReference type="Google" id="ProtNLM"/>
    </source>
</evidence>
<feature type="signal peptide" evidence="1">
    <location>
        <begin position="1"/>
        <end position="19"/>
    </location>
</feature>
<name>A0AA47NR02_MERPO</name>
<organism evidence="2 3">
    <name type="scientific">Merluccius polli</name>
    <name type="common">Benguela hake</name>
    <name type="synonym">Merluccius cadenati</name>
    <dbReference type="NCBI Taxonomy" id="89951"/>
    <lineage>
        <taxon>Eukaryota</taxon>
        <taxon>Metazoa</taxon>
        <taxon>Chordata</taxon>
        <taxon>Craniata</taxon>
        <taxon>Vertebrata</taxon>
        <taxon>Euteleostomi</taxon>
        <taxon>Actinopterygii</taxon>
        <taxon>Neopterygii</taxon>
        <taxon>Teleostei</taxon>
        <taxon>Neoteleostei</taxon>
        <taxon>Acanthomorphata</taxon>
        <taxon>Zeiogadaria</taxon>
        <taxon>Gadariae</taxon>
        <taxon>Gadiformes</taxon>
        <taxon>Gadoidei</taxon>
        <taxon>Merlucciidae</taxon>
        <taxon>Merluccius</taxon>
    </lineage>
</organism>
<dbReference type="AlphaFoldDB" id="A0AA47NR02"/>
<dbReference type="EMBL" id="JAOPHQ010005725">
    <property type="protein sequence ID" value="KAK0134210.1"/>
    <property type="molecule type" value="Genomic_DNA"/>
</dbReference>
<evidence type="ECO:0000313" key="3">
    <source>
        <dbReference type="Proteomes" id="UP001174136"/>
    </source>
</evidence>
<protein>
    <recommendedName>
        <fullName evidence="4">Secreted protein</fullName>
    </recommendedName>
</protein>
<evidence type="ECO:0000256" key="1">
    <source>
        <dbReference type="SAM" id="SignalP"/>
    </source>
</evidence>
<sequence>MRACLLVITCKSLVQLCFRIIIQEQLDEIKAVWNSHRIRPTRNPSVPSGIPEVMYIVHSCGVLRTSWFHTVTLMTADRHASSSHLSRATMICNIVMSESVLTFPSNLLEAQEFYLTSRDAVRSLIFN</sequence>
<keyword evidence="3" id="KW-1185">Reference proteome</keyword>
<keyword evidence="1" id="KW-0732">Signal</keyword>
<dbReference type="Proteomes" id="UP001174136">
    <property type="component" value="Unassembled WGS sequence"/>
</dbReference>
<reference evidence="2" key="1">
    <citation type="journal article" date="2023" name="Front. Mar. Sci.">
        <title>A new Merluccius polli reference genome to investigate the effects of global change in West African waters.</title>
        <authorList>
            <person name="Mateo J.L."/>
            <person name="Blanco-Fernandez C."/>
            <person name="Garcia-Vazquez E."/>
            <person name="Machado-Schiaffino G."/>
        </authorList>
    </citation>
    <scope>NUCLEOTIDE SEQUENCE</scope>
    <source>
        <strain evidence="2">C29</strain>
        <tissue evidence="2">Fin</tissue>
    </source>
</reference>
<gene>
    <name evidence="2" type="ORF">N1851_030222</name>
</gene>